<comment type="caution">
    <text evidence="6">The sequence shown here is derived from an EMBL/GenBank/DDBJ whole genome shotgun (WGS) entry which is preliminary data.</text>
</comment>
<keyword evidence="4" id="KW-0479">Metal-binding</keyword>
<feature type="binding site" evidence="4">
    <location>
        <position position="137"/>
    </location>
    <ligand>
        <name>Zn(2+)</name>
        <dbReference type="ChEBI" id="CHEBI:29105"/>
    </ligand>
</feature>
<protein>
    <recommendedName>
        <fullName evidence="1">protein acetyllysine N-acetyltransferase</fullName>
        <ecNumber evidence="1">2.3.1.286</ecNumber>
    </recommendedName>
</protein>
<dbReference type="InterPro" id="IPR029035">
    <property type="entry name" value="DHS-like_NAD/FAD-binding_dom"/>
</dbReference>
<dbReference type="Gene3D" id="3.40.50.1220">
    <property type="entry name" value="TPP-binding domain"/>
    <property type="match status" value="1"/>
</dbReference>
<keyword evidence="4" id="KW-0862">Zinc</keyword>
<dbReference type="OrthoDB" id="9800582at2"/>
<feature type="domain" description="Deacetylase sirtuin-type" evidence="5">
    <location>
        <begin position="1"/>
        <end position="278"/>
    </location>
</feature>
<keyword evidence="2" id="KW-0808">Transferase</keyword>
<sequence>MNDLLVAAELIAQADGLIVAAGAGMGVDSGLPDFRGNEGFWRAYPPLAEAGLAFTEVASPRTFVRDPELAWGFYGHRLALYRRTVPHAGFELLRRWGEALPQGVAVFTSNVDGQFQRAGFPWQTLHECHGSIHWLQCLDACGEPPMRADHLEPDVDERTCRWRGPLPRCPQCGGLQRPAILMFGDWGWDSTRYDAQSQRLQAWLLRVERPVVVELGAGTHIPSVRHFSETVALQHGGQVVRINPRESVLPEAFGVGLAMGALAGLQAIQAALEPHAGR</sequence>
<feature type="binding site" evidence="4">
    <location>
        <position position="169"/>
    </location>
    <ligand>
        <name>Zn(2+)</name>
        <dbReference type="ChEBI" id="CHEBI:29105"/>
    </ligand>
</feature>
<evidence type="ECO:0000256" key="1">
    <source>
        <dbReference type="ARBA" id="ARBA00012928"/>
    </source>
</evidence>
<evidence type="ECO:0000256" key="3">
    <source>
        <dbReference type="ARBA" id="ARBA00023027"/>
    </source>
</evidence>
<dbReference type="SUPFAM" id="SSF52467">
    <property type="entry name" value="DHS-like NAD/FAD-binding domain"/>
    <property type="match status" value="1"/>
</dbReference>
<dbReference type="InterPro" id="IPR003000">
    <property type="entry name" value="Sirtuin"/>
</dbReference>
<dbReference type="PANTHER" id="PTHR11085">
    <property type="entry name" value="NAD-DEPENDENT PROTEIN DEACYLASE SIRTUIN-5, MITOCHONDRIAL-RELATED"/>
    <property type="match status" value="1"/>
</dbReference>
<dbReference type="RefSeq" id="WP_127683381.1">
    <property type="nucleotide sequence ID" value="NZ_SACM01000003.1"/>
</dbReference>
<evidence type="ECO:0000313" key="6">
    <source>
        <dbReference type="EMBL" id="RVT84978.1"/>
    </source>
</evidence>
<evidence type="ECO:0000256" key="4">
    <source>
        <dbReference type="PROSITE-ProRule" id="PRU00236"/>
    </source>
</evidence>
<dbReference type="Proteomes" id="UP000288587">
    <property type="component" value="Unassembled WGS sequence"/>
</dbReference>
<dbReference type="PANTHER" id="PTHR11085:SF4">
    <property type="entry name" value="NAD-DEPENDENT PROTEIN DEACYLASE"/>
    <property type="match status" value="1"/>
</dbReference>
<dbReference type="EC" id="2.3.1.286" evidence="1"/>
<dbReference type="PROSITE" id="PS50305">
    <property type="entry name" value="SIRTUIN"/>
    <property type="match status" value="1"/>
</dbReference>
<dbReference type="InterPro" id="IPR026591">
    <property type="entry name" value="Sirtuin_cat_small_dom_sf"/>
</dbReference>
<name>A0A3S2UG47_9BURK</name>
<dbReference type="InterPro" id="IPR050134">
    <property type="entry name" value="NAD-dep_sirtuin_deacylases"/>
</dbReference>
<dbReference type="GO" id="GO:0017136">
    <property type="term" value="F:histone deacetylase activity, NAD-dependent"/>
    <property type="evidence" value="ECO:0007669"/>
    <property type="project" value="TreeGrafter"/>
</dbReference>
<dbReference type="EMBL" id="SACM01000003">
    <property type="protein sequence ID" value="RVT84978.1"/>
    <property type="molecule type" value="Genomic_DNA"/>
</dbReference>
<feature type="binding site" evidence="4">
    <location>
        <position position="141"/>
    </location>
    <ligand>
        <name>Zn(2+)</name>
        <dbReference type="ChEBI" id="CHEBI:29105"/>
    </ligand>
</feature>
<dbReference type="GO" id="GO:0070403">
    <property type="term" value="F:NAD+ binding"/>
    <property type="evidence" value="ECO:0007669"/>
    <property type="project" value="InterPro"/>
</dbReference>
<keyword evidence="3" id="KW-0520">NAD</keyword>
<gene>
    <name evidence="6" type="ORF">EOD73_12735</name>
</gene>
<organism evidence="6 7">
    <name type="scientific">Inhella crocodyli</name>
    <dbReference type="NCBI Taxonomy" id="2499851"/>
    <lineage>
        <taxon>Bacteria</taxon>
        <taxon>Pseudomonadati</taxon>
        <taxon>Pseudomonadota</taxon>
        <taxon>Betaproteobacteria</taxon>
        <taxon>Burkholderiales</taxon>
        <taxon>Sphaerotilaceae</taxon>
        <taxon>Inhella</taxon>
    </lineage>
</organism>
<dbReference type="Pfam" id="PF02146">
    <property type="entry name" value="SIR2"/>
    <property type="match status" value="1"/>
</dbReference>
<evidence type="ECO:0000259" key="5">
    <source>
        <dbReference type="PROSITE" id="PS50305"/>
    </source>
</evidence>
<evidence type="ECO:0000256" key="2">
    <source>
        <dbReference type="ARBA" id="ARBA00022679"/>
    </source>
</evidence>
<accession>A0A3S2UG47</accession>
<dbReference type="InterPro" id="IPR026590">
    <property type="entry name" value="Ssirtuin_cat_dom"/>
</dbReference>
<feature type="active site" description="Proton acceptor" evidence="4">
    <location>
        <position position="129"/>
    </location>
</feature>
<evidence type="ECO:0000313" key="7">
    <source>
        <dbReference type="Proteomes" id="UP000288587"/>
    </source>
</evidence>
<dbReference type="GO" id="GO:0046872">
    <property type="term" value="F:metal ion binding"/>
    <property type="evidence" value="ECO:0007669"/>
    <property type="project" value="UniProtKB-KW"/>
</dbReference>
<reference evidence="6 7" key="1">
    <citation type="submission" date="2019-01" db="EMBL/GenBank/DDBJ databases">
        <authorList>
            <person name="Chen W.-M."/>
        </authorList>
    </citation>
    <scope>NUCLEOTIDE SEQUENCE [LARGE SCALE GENOMIC DNA]</scope>
    <source>
        <strain evidence="6 7">CCP-18</strain>
    </source>
</reference>
<dbReference type="AlphaFoldDB" id="A0A3S2UG47"/>
<proteinExistence type="predicted"/>
<keyword evidence="7" id="KW-1185">Reference proteome</keyword>
<feature type="binding site" evidence="4">
    <location>
        <position position="172"/>
    </location>
    <ligand>
        <name>Zn(2+)</name>
        <dbReference type="ChEBI" id="CHEBI:29105"/>
    </ligand>
</feature>
<dbReference type="Gene3D" id="3.30.1600.10">
    <property type="entry name" value="SIR2/SIRT2 'Small Domain"/>
    <property type="match status" value="1"/>
</dbReference>